<reference evidence="2" key="1">
    <citation type="journal article" date="2019" name="bioRxiv">
        <title>The Genome of the Zebra Mussel, Dreissena polymorpha: A Resource for Invasive Species Research.</title>
        <authorList>
            <person name="McCartney M.A."/>
            <person name="Auch B."/>
            <person name="Kono T."/>
            <person name="Mallez S."/>
            <person name="Zhang Y."/>
            <person name="Obille A."/>
            <person name="Becker A."/>
            <person name="Abrahante J.E."/>
            <person name="Garbe J."/>
            <person name="Badalamenti J.P."/>
            <person name="Herman A."/>
            <person name="Mangelson H."/>
            <person name="Liachko I."/>
            <person name="Sullivan S."/>
            <person name="Sone E.D."/>
            <person name="Koren S."/>
            <person name="Silverstein K.A.T."/>
            <person name="Beckman K.B."/>
            <person name="Gohl D.M."/>
        </authorList>
    </citation>
    <scope>NUCLEOTIDE SEQUENCE</scope>
    <source>
        <strain evidence="2">Duluth1</strain>
        <tissue evidence="2">Whole animal</tissue>
    </source>
</reference>
<evidence type="ECO:0000313" key="3">
    <source>
        <dbReference type="Proteomes" id="UP000828390"/>
    </source>
</evidence>
<keyword evidence="1" id="KW-1133">Transmembrane helix</keyword>
<protein>
    <submittedName>
        <fullName evidence="2">Uncharacterized protein</fullName>
    </submittedName>
</protein>
<evidence type="ECO:0000256" key="1">
    <source>
        <dbReference type="SAM" id="Phobius"/>
    </source>
</evidence>
<dbReference type="AlphaFoldDB" id="A0A9D4DUI3"/>
<accession>A0A9D4DUI3</accession>
<comment type="caution">
    <text evidence="2">The sequence shown here is derived from an EMBL/GenBank/DDBJ whole genome shotgun (WGS) entry which is preliminary data.</text>
</comment>
<keyword evidence="1" id="KW-0472">Membrane</keyword>
<dbReference type="Proteomes" id="UP000828390">
    <property type="component" value="Unassembled WGS sequence"/>
</dbReference>
<sequence>MEEPHSYLSSEALKAHKSKLLYALRKNAGASAFLLLRYEESSCFGPCVADSYESEEANIQNVRVACAVIDDDSVAVLVVGLVVVVLVVVGMVDGCVIVSLDLKFVIL</sequence>
<evidence type="ECO:0000313" key="2">
    <source>
        <dbReference type="EMBL" id="KAH3768282.1"/>
    </source>
</evidence>
<proteinExistence type="predicted"/>
<name>A0A9D4DUI3_DREPO</name>
<organism evidence="2 3">
    <name type="scientific">Dreissena polymorpha</name>
    <name type="common">Zebra mussel</name>
    <name type="synonym">Mytilus polymorpha</name>
    <dbReference type="NCBI Taxonomy" id="45954"/>
    <lineage>
        <taxon>Eukaryota</taxon>
        <taxon>Metazoa</taxon>
        <taxon>Spiralia</taxon>
        <taxon>Lophotrochozoa</taxon>
        <taxon>Mollusca</taxon>
        <taxon>Bivalvia</taxon>
        <taxon>Autobranchia</taxon>
        <taxon>Heteroconchia</taxon>
        <taxon>Euheterodonta</taxon>
        <taxon>Imparidentia</taxon>
        <taxon>Neoheterodontei</taxon>
        <taxon>Myida</taxon>
        <taxon>Dreissenoidea</taxon>
        <taxon>Dreissenidae</taxon>
        <taxon>Dreissena</taxon>
    </lineage>
</organism>
<keyword evidence="1" id="KW-0812">Transmembrane</keyword>
<keyword evidence="3" id="KW-1185">Reference proteome</keyword>
<reference evidence="2" key="2">
    <citation type="submission" date="2020-11" db="EMBL/GenBank/DDBJ databases">
        <authorList>
            <person name="McCartney M.A."/>
            <person name="Auch B."/>
            <person name="Kono T."/>
            <person name="Mallez S."/>
            <person name="Becker A."/>
            <person name="Gohl D.M."/>
            <person name="Silverstein K.A.T."/>
            <person name="Koren S."/>
            <person name="Bechman K.B."/>
            <person name="Herman A."/>
            <person name="Abrahante J.E."/>
            <person name="Garbe J."/>
        </authorList>
    </citation>
    <scope>NUCLEOTIDE SEQUENCE</scope>
    <source>
        <strain evidence="2">Duluth1</strain>
        <tissue evidence="2">Whole animal</tissue>
    </source>
</reference>
<feature type="transmembrane region" description="Helical" evidence="1">
    <location>
        <begin position="74"/>
        <end position="100"/>
    </location>
</feature>
<gene>
    <name evidence="2" type="ORF">DPMN_169494</name>
</gene>
<dbReference type="EMBL" id="JAIWYP010000009">
    <property type="protein sequence ID" value="KAH3768282.1"/>
    <property type="molecule type" value="Genomic_DNA"/>
</dbReference>